<keyword evidence="1" id="KW-1133">Transmembrane helix</keyword>
<evidence type="ECO:0000313" key="2">
    <source>
        <dbReference type="EMBL" id="NLR91467.1"/>
    </source>
</evidence>
<keyword evidence="3" id="KW-1185">Reference proteome</keyword>
<dbReference type="RefSeq" id="WP_168882188.1">
    <property type="nucleotide sequence ID" value="NZ_JABAIL010000003.1"/>
</dbReference>
<sequence length="186" mass="21643">MYNQSIKYHLDKFYGDNPEFGEDGGIHEKWAWLEFGFFKIPFPNFKSRSDIIYLHDVNHIINDYDTTWKGEVSVSAWEISTGMGRFLTGWLFASFAFGFGILIYPKSVYQAFMKGRITKSLFKMEIPKEELLNMSLKEVKQITNHEEKVNYQPTTSDKLRFVLAGSLSCLFFLSPFIFSVLLLITL</sequence>
<evidence type="ECO:0000256" key="1">
    <source>
        <dbReference type="SAM" id="Phobius"/>
    </source>
</evidence>
<keyword evidence="1" id="KW-0812">Transmembrane</keyword>
<proteinExistence type="predicted"/>
<dbReference type="AlphaFoldDB" id="A0A7X8SJU7"/>
<evidence type="ECO:0000313" key="3">
    <source>
        <dbReference type="Proteomes" id="UP000585050"/>
    </source>
</evidence>
<protein>
    <submittedName>
        <fullName evidence="2">Uncharacterized protein</fullName>
    </submittedName>
</protein>
<keyword evidence="1" id="KW-0472">Membrane</keyword>
<dbReference type="EMBL" id="JABAIL010000003">
    <property type="protein sequence ID" value="NLR91467.1"/>
    <property type="molecule type" value="Genomic_DNA"/>
</dbReference>
<name>A0A7X8SJU7_9BACT</name>
<accession>A0A7X8SJU7</accession>
<feature type="transmembrane region" description="Helical" evidence="1">
    <location>
        <begin position="161"/>
        <end position="184"/>
    </location>
</feature>
<gene>
    <name evidence="2" type="ORF">HGP29_09635</name>
</gene>
<organism evidence="2 3">
    <name type="scientific">Flammeovirga agarivorans</name>
    <dbReference type="NCBI Taxonomy" id="2726742"/>
    <lineage>
        <taxon>Bacteria</taxon>
        <taxon>Pseudomonadati</taxon>
        <taxon>Bacteroidota</taxon>
        <taxon>Cytophagia</taxon>
        <taxon>Cytophagales</taxon>
        <taxon>Flammeovirgaceae</taxon>
        <taxon>Flammeovirga</taxon>
    </lineage>
</organism>
<dbReference type="Proteomes" id="UP000585050">
    <property type="component" value="Unassembled WGS sequence"/>
</dbReference>
<feature type="transmembrane region" description="Helical" evidence="1">
    <location>
        <begin position="86"/>
        <end position="104"/>
    </location>
</feature>
<reference evidence="2 3" key="1">
    <citation type="submission" date="2020-04" db="EMBL/GenBank/DDBJ databases">
        <title>Flammeovirga sp. SR4, a novel species isolated from seawater.</title>
        <authorList>
            <person name="Wang X."/>
        </authorList>
    </citation>
    <scope>NUCLEOTIDE SEQUENCE [LARGE SCALE GENOMIC DNA]</scope>
    <source>
        <strain evidence="2 3">SR4</strain>
    </source>
</reference>
<comment type="caution">
    <text evidence="2">The sequence shown here is derived from an EMBL/GenBank/DDBJ whole genome shotgun (WGS) entry which is preliminary data.</text>
</comment>